<evidence type="ECO:0000313" key="5">
    <source>
        <dbReference type="EMBL" id="SDY57040.1"/>
    </source>
</evidence>
<dbReference type="STRING" id="1503961.SAMN05421736_102297"/>
<dbReference type="OrthoDB" id="9804377at2"/>
<keyword evidence="1" id="KW-0808">Transferase</keyword>
<organism evidence="5 6">
    <name type="scientific">Evansella caseinilytica</name>
    <dbReference type="NCBI Taxonomy" id="1503961"/>
    <lineage>
        <taxon>Bacteria</taxon>
        <taxon>Bacillati</taxon>
        <taxon>Bacillota</taxon>
        <taxon>Bacilli</taxon>
        <taxon>Bacillales</taxon>
        <taxon>Bacillaceae</taxon>
        <taxon>Evansella</taxon>
    </lineage>
</organism>
<name>A0A1H3KY87_9BACI</name>
<protein>
    <submittedName>
        <fullName evidence="5">Uncharacterized membrane-anchored protein</fullName>
    </submittedName>
</protein>
<evidence type="ECO:0000256" key="2">
    <source>
        <dbReference type="ARBA" id="ARBA00022741"/>
    </source>
</evidence>
<dbReference type="EMBL" id="FNPI01000002">
    <property type="protein sequence ID" value="SDY57040.1"/>
    <property type="molecule type" value="Genomic_DNA"/>
</dbReference>
<dbReference type="GO" id="GO:0005524">
    <property type="term" value="F:ATP binding"/>
    <property type="evidence" value="ECO:0007669"/>
    <property type="project" value="UniProtKB-KW"/>
</dbReference>
<dbReference type="InterPro" id="IPR047795">
    <property type="entry name" value="Put_SteA-like"/>
</dbReference>
<gene>
    <name evidence="5" type="ORF">SAMN05421736_102297</name>
</gene>
<keyword evidence="6" id="KW-1185">Reference proteome</keyword>
<dbReference type="Proteomes" id="UP000198935">
    <property type="component" value="Unassembled WGS sequence"/>
</dbReference>
<keyword evidence="4" id="KW-0067">ATP-binding</keyword>
<dbReference type="InterPro" id="IPR036759">
    <property type="entry name" value="TPK_catalytic_sf"/>
</dbReference>
<evidence type="ECO:0000256" key="3">
    <source>
        <dbReference type="ARBA" id="ARBA00022777"/>
    </source>
</evidence>
<keyword evidence="2" id="KW-0547">Nucleotide-binding</keyword>
<reference evidence="6" key="1">
    <citation type="submission" date="2016-10" db="EMBL/GenBank/DDBJ databases">
        <authorList>
            <person name="Varghese N."/>
            <person name="Submissions S."/>
        </authorList>
    </citation>
    <scope>NUCLEOTIDE SEQUENCE [LARGE SCALE GENOMIC DNA]</scope>
    <source>
        <strain evidence="6">SP</strain>
    </source>
</reference>
<dbReference type="AlphaFoldDB" id="A0A1H3KY87"/>
<dbReference type="Gene3D" id="3.40.50.10240">
    <property type="entry name" value="Thiamin pyrophosphokinase, catalytic domain"/>
    <property type="match status" value="1"/>
</dbReference>
<evidence type="ECO:0000313" key="6">
    <source>
        <dbReference type="Proteomes" id="UP000198935"/>
    </source>
</evidence>
<dbReference type="GO" id="GO:0016301">
    <property type="term" value="F:kinase activity"/>
    <property type="evidence" value="ECO:0007669"/>
    <property type="project" value="UniProtKB-KW"/>
</dbReference>
<evidence type="ECO:0000256" key="4">
    <source>
        <dbReference type="ARBA" id="ARBA00022840"/>
    </source>
</evidence>
<dbReference type="GO" id="GO:0009229">
    <property type="term" value="P:thiamine diphosphate biosynthetic process"/>
    <property type="evidence" value="ECO:0007669"/>
    <property type="project" value="InterPro"/>
</dbReference>
<accession>A0A1H3KY87</accession>
<sequence length="368" mass="41199">MGSSEVMKGKAYYGKITKQLLHQIPPKAIIILEHEDIDIVAAEEIVRKQVMAVINNKQSITGRLPRTGLLCLQEHGVPVYDCINQQSVFPKAMDVQITGNILYKYEHGKWHYVCDLQEYLYERIEKKLLEGSRYFNTLFQQFVSNSLAFASKELTQFLTAVKQLPKLADLSGNHVFIVARGPELEEDIRAVQPFIQARNTKVVAVDGAAAVLLKNGMTPNYIVGDMDSISSDICSVNTTFIAHSYMNGRSPGQKRLAELSIDAVKIPFPGLSEDLAIMLGWISGAEHIVTLGCRSSVVELVEKGRRGMGSTLLTRMYAGEIISDWKAVNRWFTTETSALAVKNRLREIYQLVKEPIEDEGRCDYPGIQ</sequence>
<dbReference type="GO" id="GO:0004788">
    <property type="term" value="F:thiamine diphosphokinase activity"/>
    <property type="evidence" value="ECO:0007669"/>
    <property type="project" value="InterPro"/>
</dbReference>
<dbReference type="NCBIfam" id="NF040608">
    <property type="entry name" value="division_SteA"/>
    <property type="match status" value="1"/>
</dbReference>
<keyword evidence="3" id="KW-0418">Kinase</keyword>
<proteinExistence type="predicted"/>
<evidence type="ECO:0000256" key="1">
    <source>
        <dbReference type="ARBA" id="ARBA00022679"/>
    </source>
</evidence>
<dbReference type="SUPFAM" id="SSF63999">
    <property type="entry name" value="Thiamin pyrophosphokinase, catalytic domain"/>
    <property type="match status" value="1"/>
</dbReference>